<evidence type="ECO:0000256" key="7">
    <source>
        <dbReference type="ARBA" id="ARBA00022574"/>
    </source>
</evidence>
<evidence type="ECO:0000256" key="11">
    <source>
        <dbReference type="PROSITE-ProRule" id="PRU00221"/>
    </source>
</evidence>
<comment type="pathway">
    <text evidence="3">tRNA modification; 5-methoxycarbonylmethyl-2-thiouridine-tRNA biosynthesis.</text>
</comment>
<dbReference type="PANTHER" id="PTHR44111">
    <property type="entry name" value="ELONGATOR COMPLEX PROTEIN 2"/>
    <property type="match status" value="1"/>
</dbReference>
<evidence type="ECO:0000256" key="2">
    <source>
        <dbReference type="ARBA" id="ARBA00004496"/>
    </source>
</evidence>
<evidence type="ECO:0000256" key="5">
    <source>
        <dbReference type="ARBA" id="ARBA00020267"/>
    </source>
</evidence>
<evidence type="ECO:0000313" key="13">
    <source>
        <dbReference type="WBParaSite" id="SPAL_0001753925.1"/>
    </source>
</evidence>
<dbReference type="PANTHER" id="PTHR44111:SF1">
    <property type="entry name" value="ELONGATOR COMPLEX PROTEIN 2"/>
    <property type="match status" value="1"/>
</dbReference>
<proteinExistence type="inferred from homology"/>
<evidence type="ECO:0000256" key="3">
    <source>
        <dbReference type="ARBA" id="ARBA00005043"/>
    </source>
</evidence>
<comment type="subcellular location">
    <subcellularLocation>
        <location evidence="2">Cytoplasm</location>
    </subcellularLocation>
    <subcellularLocation>
        <location evidence="1">Nucleus</location>
    </subcellularLocation>
</comment>
<dbReference type="InterPro" id="IPR037289">
    <property type="entry name" value="Elp2"/>
</dbReference>
<evidence type="ECO:0000256" key="6">
    <source>
        <dbReference type="ARBA" id="ARBA00022490"/>
    </source>
</evidence>
<keyword evidence="7 11" id="KW-0853">WD repeat</keyword>
<dbReference type="GO" id="GO:0002098">
    <property type="term" value="P:tRNA wobble uridine modification"/>
    <property type="evidence" value="ECO:0007669"/>
    <property type="project" value="InterPro"/>
</dbReference>
<sequence>LSNSKIAILTKDEKSGNFIDKLTLEGHLDWIRDLSFNKFEDQLLLASASQDTFVRIWSFKSIDNNEMDTEKGENNLKIKEVVFESHNNS</sequence>
<keyword evidence="9" id="KW-0677">Repeat</keyword>
<keyword evidence="12" id="KW-1185">Reference proteome</keyword>
<dbReference type="UniPathway" id="UPA00988"/>
<dbReference type="GO" id="GO:0033588">
    <property type="term" value="C:elongator holoenzyme complex"/>
    <property type="evidence" value="ECO:0007669"/>
    <property type="project" value="InterPro"/>
</dbReference>
<dbReference type="Proteomes" id="UP000046392">
    <property type="component" value="Unplaced"/>
</dbReference>
<name>A0A0N5CI81_STREA</name>
<evidence type="ECO:0000256" key="9">
    <source>
        <dbReference type="ARBA" id="ARBA00022737"/>
    </source>
</evidence>
<dbReference type="PROSITE" id="PS50294">
    <property type="entry name" value="WD_REPEATS_REGION"/>
    <property type="match status" value="1"/>
</dbReference>
<dbReference type="Gene3D" id="2.130.10.10">
    <property type="entry name" value="YVTN repeat-like/Quinoprotein amine dehydrogenase"/>
    <property type="match status" value="1"/>
</dbReference>
<keyword evidence="8" id="KW-0819">tRNA processing</keyword>
<dbReference type="AlphaFoldDB" id="A0A0N5CI81"/>
<dbReference type="SMART" id="SM00320">
    <property type="entry name" value="WD40"/>
    <property type="match status" value="1"/>
</dbReference>
<reference evidence="13" key="1">
    <citation type="submission" date="2017-02" db="UniProtKB">
        <authorList>
            <consortium name="WormBaseParasite"/>
        </authorList>
    </citation>
    <scope>IDENTIFICATION</scope>
</reference>
<evidence type="ECO:0000256" key="1">
    <source>
        <dbReference type="ARBA" id="ARBA00004123"/>
    </source>
</evidence>
<evidence type="ECO:0000256" key="10">
    <source>
        <dbReference type="ARBA" id="ARBA00023242"/>
    </source>
</evidence>
<dbReference type="GO" id="GO:0005634">
    <property type="term" value="C:nucleus"/>
    <property type="evidence" value="ECO:0007669"/>
    <property type="project" value="UniProtKB-SubCell"/>
</dbReference>
<evidence type="ECO:0000313" key="12">
    <source>
        <dbReference type="Proteomes" id="UP000046392"/>
    </source>
</evidence>
<organism evidence="12 13">
    <name type="scientific">Strongyloides papillosus</name>
    <name type="common">Intestinal threadworm</name>
    <dbReference type="NCBI Taxonomy" id="174720"/>
    <lineage>
        <taxon>Eukaryota</taxon>
        <taxon>Metazoa</taxon>
        <taxon>Ecdysozoa</taxon>
        <taxon>Nematoda</taxon>
        <taxon>Chromadorea</taxon>
        <taxon>Rhabditida</taxon>
        <taxon>Tylenchina</taxon>
        <taxon>Panagrolaimomorpha</taxon>
        <taxon>Strongyloidoidea</taxon>
        <taxon>Strongyloididae</taxon>
        <taxon>Strongyloides</taxon>
    </lineage>
</organism>
<dbReference type="InterPro" id="IPR036322">
    <property type="entry name" value="WD40_repeat_dom_sf"/>
</dbReference>
<dbReference type="PROSITE" id="PS50082">
    <property type="entry name" value="WD_REPEATS_2"/>
    <property type="match status" value="1"/>
</dbReference>
<evidence type="ECO:0000256" key="8">
    <source>
        <dbReference type="ARBA" id="ARBA00022694"/>
    </source>
</evidence>
<keyword evidence="10" id="KW-0539">Nucleus</keyword>
<comment type="similarity">
    <text evidence="4">Belongs to the WD repeat ELP2 family.</text>
</comment>
<feature type="repeat" description="WD" evidence="11">
    <location>
        <begin position="24"/>
        <end position="61"/>
    </location>
</feature>
<dbReference type="WBParaSite" id="SPAL_0001753925.1">
    <property type="protein sequence ID" value="SPAL_0001753925.1"/>
    <property type="gene ID" value="SPAL_0001753925"/>
</dbReference>
<evidence type="ECO:0000256" key="4">
    <source>
        <dbReference type="ARBA" id="ARBA00005881"/>
    </source>
</evidence>
<accession>A0A0N5CI81</accession>
<dbReference type="STRING" id="174720.A0A0N5CI81"/>
<dbReference type="GO" id="GO:0005737">
    <property type="term" value="C:cytoplasm"/>
    <property type="evidence" value="ECO:0007669"/>
    <property type="project" value="UniProtKB-SubCell"/>
</dbReference>
<dbReference type="InterPro" id="IPR001680">
    <property type="entry name" value="WD40_rpt"/>
</dbReference>
<dbReference type="SUPFAM" id="SSF50978">
    <property type="entry name" value="WD40 repeat-like"/>
    <property type="match status" value="1"/>
</dbReference>
<protein>
    <recommendedName>
        <fullName evidence="5">Elongator complex protein 2</fullName>
    </recommendedName>
</protein>
<keyword evidence="6" id="KW-0963">Cytoplasm</keyword>
<dbReference type="InterPro" id="IPR015943">
    <property type="entry name" value="WD40/YVTN_repeat-like_dom_sf"/>
</dbReference>